<feature type="domain" description="Acid ceramidase N-terminal" evidence="21">
    <location>
        <begin position="53"/>
        <end position="113"/>
    </location>
</feature>
<evidence type="ECO:0000256" key="17">
    <source>
        <dbReference type="PIRNR" id="PIRNR017632"/>
    </source>
</evidence>
<reference evidence="22 23" key="1">
    <citation type="submission" date="2024-03" db="EMBL/GenBank/DDBJ databases">
        <title>The genome assembly and annotation of the cricket Gryllus longicercus Weissman &amp; Gray.</title>
        <authorList>
            <person name="Szrajer S."/>
            <person name="Gray D."/>
            <person name="Ylla G."/>
        </authorList>
    </citation>
    <scope>NUCLEOTIDE SEQUENCE [LARGE SCALE GENOMIC DNA]</scope>
    <source>
        <strain evidence="22">DAG 2021-001</strain>
        <tissue evidence="22">Whole body minus gut</tissue>
    </source>
</reference>
<evidence type="ECO:0000256" key="8">
    <source>
        <dbReference type="ARBA" id="ARBA00022729"/>
    </source>
</evidence>
<evidence type="ECO:0000256" key="14">
    <source>
        <dbReference type="ARBA" id="ARBA00023180"/>
    </source>
</evidence>
<evidence type="ECO:0000313" key="22">
    <source>
        <dbReference type="EMBL" id="KAK7789990.1"/>
    </source>
</evidence>
<feature type="signal peptide" evidence="19">
    <location>
        <begin position="1"/>
        <end position="17"/>
    </location>
</feature>
<comment type="subcellular location">
    <subcellularLocation>
        <location evidence="1">Lysosome</location>
    </subcellularLocation>
    <subcellularLocation>
        <location evidence="2">Secreted</location>
    </subcellularLocation>
</comment>
<sequence length="398" mass="45775">MPHIIYFFVSLWCTVIAKELILKSAMIEPYGNGSEYPPFKGCRKRTHVPETSPLPEYKVDLMKDPMHRWDEVIKDKKFAMLQLLQGIRNNTDQLFGTSVFHLVDQYLPLLTDTLPEPYKQELQGVSHSANMSLGDITLFNVFYEFFSLCTSILAQDENRNIHHARNLDFGLFLGWDPATKNWLTTEHLKPLVIKVVFVKGKTKIFEAINFAGYIGILTGVKKGAFSLSVDERFRLNGGYIGLAEWILGHHSQQWMGLLTRQVMEQADSYLQAQKMLAKPPLVAPVYFILGSSQPGEGCIITRDRNKFDILTLSQTGSWFLVQTNYDHWEQPPFYDNRRMPAQTCLKYYGQKQLVSGLYNVLSTRPVLNKLTIYTALLDIKTGSIKSWLRFCNNPCWPW</sequence>
<dbReference type="GO" id="GO:0016020">
    <property type="term" value="C:membrane"/>
    <property type="evidence" value="ECO:0007669"/>
    <property type="project" value="GOC"/>
</dbReference>
<dbReference type="EC" id="3.5.1.23" evidence="6"/>
<dbReference type="PANTHER" id="PTHR28583">
    <property type="entry name" value="ACID AMIDASE"/>
    <property type="match status" value="1"/>
</dbReference>
<evidence type="ECO:0000256" key="11">
    <source>
        <dbReference type="ARBA" id="ARBA00023098"/>
    </source>
</evidence>
<keyword evidence="14" id="KW-0325">Glycoprotein</keyword>
<keyword evidence="12" id="KW-0865">Zymogen</keyword>
<dbReference type="PANTHER" id="PTHR28583:SF1">
    <property type="entry name" value="ACID CERAMIDASE"/>
    <property type="match status" value="1"/>
</dbReference>
<evidence type="ECO:0000256" key="10">
    <source>
        <dbReference type="ARBA" id="ARBA00022919"/>
    </source>
</evidence>
<organism evidence="22 23">
    <name type="scientific">Gryllus longicercus</name>
    <dbReference type="NCBI Taxonomy" id="2509291"/>
    <lineage>
        <taxon>Eukaryota</taxon>
        <taxon>Metazoa</taxon>
        <taxon>Ecdysozoa</taxon>
        <taxon>Arthropoda</taxon>
        <taxon>Hexapoda</taxon>
        <taxon>Insecta</taxon>
        <taxon>Pterygota</taxon>
        <taxon>Neoptera</taxon>
        <taxon>Polyneoptera</taxon>
        <taxon>Orthoptera</taxon>
        <taxon>Ensifera</taxon>
        <taxon>Gryllidea</taxon>
        <taxon>Grylloidea</taxon>
        <taxon>Gryllidae</taxon>
        <taxon>Gryllinae</taxon>
        <taxon>Gryllus</taxon>
    </lineage>
</organism>
<protein>
    <recommendedName>
        <fullName evidence="16">Acid ceramidase</fullName>
        <ecNumber evidence="6">3.5.1.23</ecNumber>
    </recommendedName>
</protein>
<proteinExistence type="inferred from homology"/>
<accession>A0AAN9V3Y9</accession>
<keyword evidence="13" id="KW-1015">Disulfide bond</keyword>
<dbReference type="PIRSF" id="PIRSF017632">
    <property type="entry name" value="Acid_ceramidase-like"/>
    <property type="match status" value="1"/>
</dbReference>
<comment type="pathway">
    <text evidence="3">Lipid metabolism; sphingolipid metabolism.</text>
</comment>
<evidence type="ECO:0000256" key="13">
    <source>
        <dbReference type="ARBA" id="ARBA00023157"/>
    </source>
</evidence>
<evidence type="ECO:0000259" key="20">
    <source>
        <dbReference type="Pfam" id="PF02275"/>
    </source>
</evidence>
<evidence type="ECO:0000256" key="1">
    <source>
        <dbReference type="ARBA" id="ARBA00004371"/>
    </source>
</evidence>
<dbReference type="GO" id="GO:0017064">
    <property type="term" value="F:fatty acid amide hydrolase activity"/>
    <property type="evidence" value="ECO:0007669"/>
    <property type="project" value="InterPro"/>
</dbReference>
<dbReference type="Proteomes" id="UP001378592">
    <property type="component" value="Unassembled WGS sequence"/>
</dbReference>
<name>A0AAN9V3Y9_9ORTH</name>
<evidence type="ECO:0000256" key="9">
    <source>
        <dbReference type="ARBA" id="ARBA00022801"/>
    </source>
</evidence>
<evidence type="ECO:0000256" key="3">
    <source>
        <dbReference type="ARBA" id="ARBA00004760"/>
    </source>
</evidence>
<comment type="caution">
    <text evidence="22">The sequence shown here is derived from an EMBL/GenBank/DDBJ whole genome shotgun (WGS) entry which is preliminary data.</text>
</comment>
<comment type="similarity">
    <text evidence="5 17">Belongs to the acid ceramidase family.</text>
</comment>
<dbReference type="EMBL" id="JAZDUA010000678">
    <property type="protein sequence ID" value="KAK7789990.1"/>
    <property type="molecule type" value="Genomic_DNA"/>
</dbReference>
<evidence type="ECO:0000313" key="23">
    <source>
        <dbReference type="Proteomes" id="UP001378592"/>
    </source>
</evidence>
<keyword evidence="10" id="KW-0746">Sphingolipid metabolism</keyword>
<evidence type="ECO:0000256" key="18">
    <source>
        <dbReference type="PIRSR" id="PIRSR017632-1"/>
    </source>
</evidence>
<evidence type="ECO:0000256" key="12">
    <source>
        <dbReference type="ARBA" id="ARBA00023145"/>
    </source>
</evidence>
<evidence type="ECO:0000256" key="16">
    <source>
        <dbReference type="ARBA" id="ARBA00040588"/>
    </source>
</evidence>
<dbReference type="GO" id="GO:0006665">
    <property type="term" value="P:sphingolipid metabolic process"/>
    <property type="evidence" value="ECO:0007669"/>
    <property type="project" value="UniProtKB-KW"/>
</dbReference>
<dbReference type="InterPro" id="IPR029132">
    <property type="entry name" value="CBAH/NAAA_C"/>
</dbReference>
<dbReference type="GO" id="GO:0005576">
    <property type="term" value="C:extracellular region"/>
    <property type="evidence" value="ECO:0007669"/>
    <property type="project" value="UniProtKB-SubCell"/>
</dbReference>
<evidence type="ECO:0000256" key="4">
    <source>
        <dbReference type="ARBA" id="ARBA00004991"/>
    </source>
</evidence>
<evidence type="ECO:0000256" key="6">
    <source>
        <dbReference type="ARBA" id="ARBA00011891"/>
    </source>
</evidence>
<evidence type="ECO:0000256" key="7">
    <source>
        <dbReference type="ARBA" id="ARBA00022525"/>
    </source>
</evidence>
<dbReference type="GO" id="GO:0005764">
    <property type="term" value="C:lysosome"/>
    <property type="evidence" value="ECO:0007669"/>
    <property type="project" value="UniProtKB-SubCell"/>
</dbReference>
<feature type="chain" id="PRO_5042823204" description="Acid ceramidase" evidence="19">
    <location>
        <begin position="18"/>
        <end position="398"/>
    </location>
</feature>
<evidence type="ECO:0000256" key="19">
    <source>
        <dbReference type="SAM" id="SignalP"/>
    </source>
</evidence>
<evidence type="ECO:0000256" key="2">
    <source>
        <dbReference type="ARBA" id="ARBA00004613"/>
    </source>
</evidence>
<feature type="domain" description="Choloylglycine hydrolase/NAAA C-terminal" evidence="20">
    <location>
        <begin position="149"/>
        <end position="329"/>
    </location>
</feature>
<dbReference type="AlphaFoldDB" id="A0AAN9V3Y9"/>
<dbReference type="FunFam" id="3.60.60.10:FF:000006">
    <property type="entry name" value="N-acylethanolamine-hydrolyzing acid amidase"/>
    <property type="match status" value="1"/>
</dbReference>
<gene>
    <name evidence="22" type="ORF">R5R35_009202</name>
</gene>
<dbReference type="Pfam" id="PF02275">
    <property type="entry name" value="CBAH"/>
    <property type="match status" value="1"/>
</dbReference>
<keyword evidence="23" id="KW-1185">Reference proteome</keyword>
<dbReference type="Pfam" id="PF15508">
    <property type="entry name" value="NAAA-beta"/>
    <property type="match status" value="1"/>
</dbReference>
<dbReference type="InterPro" id="IPR029130">
    <property type="entry name" value="Acid_ceramidase_N"/>
</dbReference>
<dbReference type="GO" id="GO:0006631">
    <property type="term" value="P:fatty acid metabolic process"/>
    <property type="evidence" value="ECO:0007669"/>
    <property type="project" value="InterPro"/>
</dbReference>
<dbReference type="GO" id="GO:0017040">
    <property type="term" value="F:N-acylsphingosine amidohydrolase activity"/>
    <property type="evidence" value="ECO:0007669"/>
    <property type="project" value="UniProtKB-EC"/>
</dbReference>
<comment type="pathway">
    <text evidence="4">Sphingolipid metabolism.</text>
</comment>
<evidence type="ECO:0000256" key="15">
    <source>
        <dbReference type="ARBA" id="ARBA00023228"/>
    </source>
</evidence>
<evidence type="ECO:0000256" key="5">
    <source>
        <dbReference type="ARBA" id="ARBA00005730"/>
    </source>
</evidence>
<keyword evidence="7" id="KW-0964">Secreted</keyword>
<keyword evidence="15" id="KW-0458">Lysosome</keyword>
<dbReference type="InterPro" id="IPR016699">
    <property type="entry name" value="Acid_ceramidase-like"/>
</dbReference>
<keyword evidence="11 17" id="KW-0443">Lipid metabolism</keyword>
<feature type="active site" description="Nucleophile" evidence="18">
    <location>
        <position position="149"/>
    </location>
</feature>
<keyword evidence="9 17" id="KW-0378">Hydrolase</keyword>
<keyword evidence="8 19" id="KW-0732">Signal</keyword>
<evidence type="ECO:0000259" key="21">
    <source>
        <dbReference type="Pfam" id="PF15508"/>
    </source>
</evidence>